<feature type="transmembrane region" description="Helical" evidence="5">
    <location>
        <begin position="192"/>
        <end position="211"/>
    </location>
</feature>
<feature type="transmembrane region" description="Helical" evidence="5">
    <location>
        <begin position="263"/>
        <end position="280"/>
    </location>
</feature>
<dbReference type="GO" id="GO:0016020">
    <property type="term" value="C:membrane"/>
    <property type="evidence" value="ECO:0007669"/>
    <property type="project" value="UniProtKB-SubCell"/>
</dbReference>
<dbReference type="GO" id="GO:0015179">
    <property type="term" value="F:L-amino acid transmembrane transporter activity"/>
    <property type="evidence" value="ECO:0007669"/>
    <property type="project" value="TreeGrafter"/>
</dbReference>
<gene>
    <name evidence="6" type="ORF">RhiirA4_480168</name>
</gene>
<dbReference type="Pfam" id="PF13520">
    <property type="entry name" value="AA_permease_2"/>
    <property type="match status" value="1"/>
</dbReference>
<dbReference type="PANTHER" id="PTHR11785">
    <property type="entry name" value="AMINO ACID TRANSPORTER"/>
    <property type="match status" value="1"/>
</dbReference>
<feature type="transmembrane region" description="Helical" evidence="5">
    <location>
        <begin position="405"/>
        <end position="430"/>
    </location>
</feature>
<evidence type="ECO:0000256" key="3">
    <source>
        <dbReference type="ARBA" id="ARBA00022989"/>
    </source>
</evidence>
<name>A0A2I1HHH8_9GLOM</name>
<evidence type="ECO:0000256" key="4">
    <source>
        <dbReference type="ARBA" id="ARBA00023136"/>
    </source>
</evidence>
<feature type="transmembrane region" description="Helical" evidence="5">
    <location>
        <begin position="356"/>
        <end position="384"/>
    </location>
</feature>
<feature type="transmembrane region" description="Helical" evidence="5">
    <location>
        <begin position="223"/>
        <end position="243"/>
    </location>
</feature>
<dbReference type="InterPro" id="IPR002293">
    <property type="entry name" value="AA/rel_permease1"/>
</dbReference>
<dbReference type="VEuPathDB" id="FungiDB:RhiirFUN_003339"/>
<dbReference type="Proteomes" id="UP000234323">
    <property type="component" value="Unassembled WGS sequence"/>
</dbReference>
<dbReference type="VEuPathDB" id="FungiDB:RhiirA1_453910"/>
<dbReference type="Gene3D" id="1.20.1740.10">
    <property type="entry name" value="Amino acid/polyamine transporter I"/>
    <property type="match status" value="1"/>
</dbReference>
<protein>
    <submittedName>
        <fullName evidence="6">Amino acid transporter</fullName>
    </submittedName>
</protein>
<evidence type="ECO:0000313" key="7">
    <source>
        <dbReference type="Proteomes" id="UP000234323"/>
    </source>
</evidence>
<feature type="transmembrane region" description="Helical" evidence="5">
    <location>
        <begin position="80"/>
        <end position="100"/>
    </location>
</feature>
<keyword evidence="3 5" id="KW-1133">Transmembrane helix</keyword>
<comment type="subcellular location">
    <subcellularLocation>
        <location evidence="1">Membrane</location>
        <topology evidence="1">Multi-pass membrane protein</topology>
    </subcellularLocation>
</comment>
<dbReference type="PANTHER" id="PTHR11785:SF353">
    <property type="entry name" value="METHIONINE TRANSPORTER (EUROFUNG)"/>
    <property type="match status" value="1"/>
</dbReference>
<dbReference type="AlphaFoldDB" id="A0A2I1HHH8"/>
<accession>A0A2I1HHH8</accession>
<evidence type="ECO:0000256" key="2">
    <source>
        <dbReference type="ARBA" id="ARBA00022692"/>
    </source>
</evidence>
<feature type="transmembrane region" description="Helical" evidence="5">
    <location>
        <begin position="442"/>
        <end position="458"/>
    </location>
</feature>
<dbReference type="PIRSF" id="PIRSF006060">
    <property type="entry name" value="AA_transporter"/>
    <property type="match status" value="1"/>
</dbReference>
<comment type="caution">
    <text evidence="6">The sequence shown here is derived from an EMBL/GenBank/DDBJ whole genome shotgun (WGS) entry which is preliminary data.</text>
</comment>
<sequence length="542" mass="61078">MADINDNISIYENSGDSQEVIRSISPISSEPSIKPRNNSLLGVFYGIGMNVNNMIGAGIVSTPGTVWSAVKSPGIVLSLWLLGGIVSMAGSLTYVELGAIHKVSGGETKYLQTAYPNPKLLMSYLFSFMFVLVIKPGLLCAILQIGAQYFWYTITGETYIQTYVRESNKTLSDDDIPELHSIGWNLPFSPFWLVRFLAILLLFVITVYHMLSNRWAAIINQGLAIIKLTTYSIIAIAGFYGLCKNKEISSDNWKTPLNGNTDIAEYSSTILLIMFTYNGWNNLNYSLDEFRNPEKKLILSNSISIAIVTVMYFLVNVAFISVVPKEKLASKDKIDNHETIAAEFFNQLFGNQFTRIFTFLVLLSIMGTAAVEVWSGSRVIVAAANSDFFPKYSQKLKNWNERFNTPINALLAQFVWCSFLMIFVGGSFSISNFKLFSNLASYSYWIFYLATGIGLLLIRRRSENNEKKSFKVPLPVVGIFILGGVLILTFSFIVDDALQLSPIFLSYGFLFIALLSWYFFYYWWDTMKKQRESAIMRIAANQ</sequence>
<reference evidence="6 7" key="1">
    <citation type="submission" date="2015-10" db="EMBL/GenBank/DDBJ databases">
        <title>Genome analyses suggest a sexual origin of heterokaryosis in a supposedly ancient asexual fungus.</title>
        <authorList>
            <person name="Ropars J."/>
            <person name="Sedzielewska K."/>
            <person name="Noel J."/>
            <person name="Charron P."/>
            <person name="Farinelli L."/>
            <person name="Marton T."/>
            <person name="Kruger M."/>
            <person name="Pelin A."/>
            <person name="Brachmann A."/>
            <person name="Corradi N."/>
        </authorList>
    </citation>
    <scope>NUCLEOTIDE SEQUENCE [LARGE SCALE GENOMIC DNA]</scope>
    <source>
        <strain evidence="6 7">A4</strain>
    </source>
</reference>
<feature type="transmembrane region" description="Helical" evidence="5">
    <location>
        <begin position="121"/>
        <end position="145"/>
    </location>
</feature>
<evidence type="ECO:0000313" key="6">
    <source>
        <dbReference type="EMBL" id="PKY58336.1"/>
    </source>
</evidence>
<dbReference type="VEuPathDB" id="FungiDB:FUN_021506"/>
<feature type="transmembrane region" description="Helical" evidence="5">
    <location>
        <begin position="301"/>
        <end position="323"/>
    </location>
</feature>
<evidence type="ECO:0000256" key="1">
    <source>
        <dbReference type="ARBA" id="ARBA00004141"/>
    </source>
</evidence>
<dbReference type="EMBL" id="LLXI01002960">
    <property type="protein sequence ID" value="PKY58336.1"/>
    <property type="molecule type" value="Genomic_DNA"/>
</dbReference>
<feature type="transmembrane region" description="Helical" evidence="5">
    <location>
        <begin position="40"/>
        <end position="60"/>
    </location>
</feature>
<organism evidence="6 7">
    <name type="scientific">Rhizophagus irregularis</name>
    <dbReference type="NCBI Taxonomy" id="588596"/>
    <lineage>
        <taxon>Eukaryota</taxon>
        <taxon>Fungi</taxon>
        <taxon>Fungi incertae sedis</taxon>
        <taxon>Mucoromycota</taxon>
        <taxon>Glomeromycotina</taxon>
        <taxon>Glomeromycetes</taxon>
        <taxon>Glomerales</taxon>
        <taxon>Glomeraceae</taxon>
        <taxon>Rhizophagus</taxon>
    </lineage>
</organism>
<feature type="transmembrane region" description="Helical" evidence="5">
    <location>
        <begin position="500"/>
        <end position="524"/>
    </location>
</feature>
<feature type="transmembrane region" description="Helical" evidence="5">
    <location>
        <begin position="470"/>
        <end position="494"/>
    </location>
</feature>
<keyword evidence="4 5" id="KW-0472">Membrane</keyword>
<evidence type="ECO:0000256" key="5">
    <source>
        <dbReference type="SAM" id="Phobius"/>
    </source>
</evidence>
<keyword evidence="7" id="KW-1185">Reference proteome</keyword>
<proteinExistence type="predicted"/>
<dbReference type="InterPro" id="IPR050598">
    <property type="entry name" value="AminoAcid_Transporter"/>
</dbReference>
<keyword evidence="2 5" id="KW-0812">Transmembrane</keyword>